<dbReference type="EMBL" id="JACOAF010000030">
    <property type="protein sequence ID" value="MBC3540657.1"/>
    <property type="molecule type" value="Genomic_DNA"/>
</dbReference>
<evidence type="ECO:0000259" key="1">
    <source>
        <dbReference type="Pfam" id="PF23961"/>
    </source>
</evidence>
<dbReference type="NCBIfam" id="NF047498">
    <property type="entry name" value="LIC_12616_fam"/>
    <property type="match status" value="1"/>
</dbReference>
<name>A0ABR6VTX4_9BACT</name>
<reference evidence="2 3" key="1">
    <citation type="journal article" date="2019" name="Int. J. Syst. Evol. Microbiol.">
        <title>Rufibacter sediminis sp. nov., isolated from freshwater lake sediment.</title>
        <authorList>
            <person name="Qu J.H."/>
            <person name="Zhang L.J."/>
            <person name="Fu Y.H."/>
            <person name="Li H.F."/>
        </authorList>
    </citation>
    <scope>NUCLEOTIDE SEQUENCE [LARGE SCALE GENOMIC DNA]</scope>
    <source>
        <strain evidence="2 3">H-1</strain>
    </source>
</reference>
<comment type="caution">
    <text evidence="2">The sequence shown here is derived from an EMBL/GenBank/DDBJ whole genome shotgun (WGS) entry which is preliminary data.</text>
</comment>
<dbReference type="Proteomes" id="UP000659698">
    <property type="component" value="Unassembled WGS sequence"/>
</dbReference>
<feature type="domain" description="Phage neck terminator protein gp12-like" evidence="1">
    <location>
        <begin position="7"/>
        <end position="157"/>
    </location>
</feature>
<keyword evidence="3" id="KW-1185">Reference proteome</keyword>
<dbReference type="Pfam" id="PF23961">
    <property type="entry name" value="Phage_tail_terminator_9"/>
    <property type="match status" value="1"/>
</dbReference>
<evidence type="ECO:0000313" key="2">
    <source>
        <dbReference type="EMBL" id="MBC3540657.1"/>
    </source>
</evidence>
<evidence type="ECO:0000313" key="3">
    <source>
        <dbReference type="Proteomes" id="UP000659698"/>
    </source>
</evidence>
<protein>
    <recommendedName>
        <fullName evidence="1">Phage neck terminator protein gp12-like domain-containing protein</fullName>
    </recommendedName>
</protein>
<proteinExistence type="predicted"/>
<organism evidence="2 3">
    <name type="scientific">Rufibacter sediminis</name>
    <dbReference type="NCBI Taxonomy" id="2762756"/>
    <lineage>
        <taxon>Bacteria</taxon>
        <taxon>Pseudomonadati</taxon>
        <taxon>Bacteroidota</taxon>
        <taxon>Cytophagia</taxon>
        <taxon>Cytophagales</taxon>
        <taxon>Hymenobacteraceae</taxon>
        <taxon>Rufibacter</taxon>
    </lineage>
</organism>
<accession>A0ABR6VTX4</accession>
<gene>
    <name evidence="2" type="ORF">H7U12_13265</name>
</gene>
<sequence>MRDAQIKPILQKWIIAATGLPDNKVVYANQNGPRPAFPYVTVHVTAKSDMGWADISVPDTDGVAEINNDRMVSISLQALGSGAMSLMETLRDDLERPTSLQQFRGAGLPFIRVLNDVNDLTTVVGTKYEERAGMDLEFRTAVQLTDEVGLIEAVTGESQINSEIKEVILTYETGV</sequence>
<dbReference type="InterPro" id="IPR057087">
    <property type="entry name" value="Gp12-like"/>
</dbReference>
<dbReference type="RefSeq" id="WP_186638690.1">
    <property type="nucleotide sequence ID" value="NZ_JACOAF010000030.1"/>
</dbReference>